<organism evidence="1 2">
    <name type="scientific">Kushneria aurantia</name>
    <dbReference type="NCBI Taxonomy" id="504092"/>
    <lineage>
        <taxon>Bacteria</taxon>
        <taxon>Pseudomonadati</taxon>
        <taxon>Pseudomonadota</taxon>
        <taxon>Gammaproteobacteria</taxon>
        <taxon>Oceanospirillales</taxon>
        <taxon>Halomonadaceae</taxon>
        <taxon>Kushneria</taxon>
    </lineage>
</organism>
<reference evidence="1 2" key="1">
    <citation type="submission" date="2024-09" db="EMBL/GenBank/DDBJ databases">
        <authorList>
            <person name="Sun Q."/>
            <person name="Mori K."/>
        </authorList>
    </citation>
    <scope>NUCLEOTIDE SEQUENCE [LARGE SCALE GENOMIC DNA]</scope>
    <source>
        <strain evidence="1 2">CCM 7415</strain>
    </source>
</reference>
<evidence type="ECO:0000313" key="2">
    <source>
        <dbReference type="Proteomes" id="UP001589814"/>
    </source>
</evidence>
<name>A0ABV6G4N1_9GAMM</name>
<gene>
    <name evidence="1" type="ORF">ACFFHW_11490</name>
</gene>
<dbReference type="EMBL" id="JBHLVX010000043">
    <property type="protein sequence ID" value="MFC0268595.1"/>
    <property type="molecule type" value="Genomic_DNA"/>
</dbReference>
<comment type="caution">
    <text evidence="1">The sequence shown here is derived from an EMBL/GenBank/DDBJ whole genome shotgun (WGS) entry which is preliminary data.</text>
</comment>
<sequence length="45" mass="4966">MKKLPGMLIGTLTGLLIWMPTQMVAPAVLFGIVAGVVWDLWRQRG</sequence>
<evidence type="ECO:0000313" key="1">
    <source>
        <dbReference type="EMBL" id="MFC0268595.1"/>
    </source>
</evidence>
<keyword evidence="2" id="KW-1185">Reference proteome</keyword>
<protein>
    <submittedName>
        <fullName evidence="1">Uncharacterized protein</fullName>
    </submittedName>
</protein>
<proteinExistence type="predicted"/>
<accession>A0ABV6G4N1</accession>
<dbReference type="Proteomes" id="UP001589814">
    <property type="component" value="Unassembled WGS sequence"/>
</dbReference>
<dbReference type="RefSeq" id="WP_019950199.1">
    <property type="nucleotide sequence ID" value="NZ_JBHLVX010000043.1"/>
</dbReference>